<dbReference type="InterPro" id="IPR002481">
    <property type="entry name" value="FUR"/>
</dbReference>
<comment type="caution">
    <text evidence="9">The sequence shown here is derived from an EMBL/GenBank/DDBJ whole genome shotgun (WGS) entry which is preliminary data.</text>
</comment>
<evidence type="ECO:0000256" key="1">
    <source>
        <dbReference type="ARBA" id="ARBA00007957"/>
    </source>
</evidence>
<dbReference type="AlphaFoldDB" id="A0A2G6MPZ3"/>
<keyword evidence="5" id="KW-0238">DNA-binding</keyword>
<feature type="binding site" evidence="7">
    <location>
        <position position="91"/>
    </location>
    <ligand>
        <name>Zn(2+)</name>
        <dbReference type="ChEBI" id="CHEBI:29105"/>
    </ligand>
</feature>
<evidence type="ECO:0000256" key="2">
    <source>
        <dbReference type="ARBA" id="ARBA00022491"/>
    </source>
</evidence>
<protein>
    <submittedName>
        <fullName evidence="9">Transcriptional repressor</fullName>
    </submittedName>
</protein>
<dbReference type="PANTHER" id="PTHR33202:SF8">
    <property type="entry name" value="PEROXIDE-RESPONSIVE REPRESSOR PERR"/>
    <property type="match status" value="1"/>
</dbReference>
<keyword evidence="2" id="KW-0678">Repressor</keyword>
<keyword evidence="7" id="KW-0479">Metal-binding</keyword>
<dbReference type="SUPFAM" id="SSF46785">
    <property type="entry name" value="Winged helix' DNA-binding domain"/>
    <property type="match status" value="1"/>
</dbReference>
<comment type="similarity">
    <text evidence="1">Belongs to the Fur family.</text>
</comment>
<sequence length="142" mass="16406">MDLFYKTCKANKLKITPQRVTIYKVLKASVSHPSAEQIHKEVKKQFPNISIDTVNRTLVTFAGAHLIDVVEGHGDPRRFEPNRKAHHHFYCISCHNIFDFQADALENLTLPREIEEKFLITGKRLCVKGYCDQCRNKTADKH</sequence>
<dbReference type="GO" id="GO:0008270">
    <property type="term" value="F:zinc ion binding"/>
    <property type="evidence" value="ECO:0007669"/>
    <property type="project" value="TreeGrafter"/>
</dbReference>
<evidence type="ECO:0000313" key="9">
    <source>
        <dbReference type="EMBL" id="PIE62163.1"/>
    </source>
</evidence>
<keyword evidence="3 7" id="KW-0862">Zinc</keyword>
<keyword evidence="8" id="KW-0408">Iron</keyword>
<dbReference type="GO" id="GO:0045892">
    <property type="term" value="P:negative regulation of DNA-templated transcription"/>
    <property type="evidence" value="ECO:0007669"/>
    <property type="project" value="TreeGrafter"/>
</dbReference>
<evidence type="ECO:0000256" key="8">
    <source>
        <dbReference type="PIRSR" id="PIRSR602481-2"/>
    </source>
</evidence>
<evidence type="ECO:0000256" key="6">
    <source>
        <dbReference type="ARBA" id="ARBA00023163"/>
    </source>
</evidence>
<dbReference type="Pfam" id="PF01475">
    <property type="entry name" value="FUR"/>
    <property type="match status" value="1"/>
</dbReference>
<gene>
    <name evidence="9" type="ORF">CSA25_06460</name>
</gene>
<organism evidence="9 10">
    <name type="scientific">Desulfobacter postgatei</name>
    <dbReference type="NCBI Taxonomy" id="2293"/>
    <lineage>
        <taxon>Bacteria</taxon>
        <taxon>Pseudomonadati</taxon>
        <taxon>Thermodesulfobacteriota</taxon>
        <taxon>Desulfobacteria</taxon>
        <taxon>Desulfobacterales</taxon>
        <taxon>Desulfobacteraceae</taxon>
        <taxon>Desulfobacter</taxon>
    </lineage>
</organism>
<comment type="cofactor">
    <cofactor evidence="8">
        <name>Mn(2+)</name>
        <dbReference type="ChEBI" id="CHEBI:29035"/>
    </cofactor>
    <cofactor evidence="8">
        <name>Fe(2+)</name>
        <dbReference type="ChEBI" id="CHEBI:29033"/>
    </cofactor>
    <text evidence="8">Binds 1 Mn(2+) or Fe(2+) ion per subunit.</text>
</comment>
<accession>A0A2G6MPZ3</accession>
<dbReference type="InterPro" id="IPR036388">
    <property type="entry name" value="WH-like_DNA-bd_sf"/>
</dbReference>
<dbReference type="EMBL" id="PDTI01000060">
    <property type="protein sequence ID" value="PIE62163.1"/>
    <property type="molecule type" value="Genomic_DNA"/>
</dbReference>
<dbReference type="CDD" id="cd07153">
    <property type="entry name" value="Fur_like"/>
    <property type="match status" value="1"/>
</dbReference>
<proteinExistence type="inferred from homology"/>
<evidence type="ECO:0000256" key="3">
    <source>
        <dbReference type="ARBA" id="ARBA00022833"/>
    </source>
</evidence>
<feature type="binding site" evidence="7">
    <location>
        <position position="131"/>
    </location>
    <ligand>
        <name>Zn(2+)</name>
        <dbReference type="ChEBI" id="CHEBI:29105"/>
    </ligand>
</feature>
<name>A0A2G6MPZ3_9BACT</name>
<feature type="binding site" evidence="7">
    <location>
        <position position="94"/>
    </location>
    <ligand>
        <name>Zn(2+)</name>
        <dbReference type="ChEBI" id="CHEBI:29105"/>
    </ligand>
</feature>
<dbReference type="GO" id="GO:1900376">
    <property type="term" value="P:regulation of secondary metabolite biosynthetic process"/>
    <property type="evidence" value="ECO:0007669"/>
    <property type="project" value="TreeGrafter"/>
</dbReference>
<dbReference type="PANTHER" id="PTHR33202">
    <property type="entry name" value="ZINC UPTAKE REGULATION PROTEIN"/>
    <property type="match status" value="1"/>
</dbReference>
<dbReference type="InterPro" id="IPR043135">
    <property type="entry name" value="Fur_C"/>
</dbReference>
<evidence type="ECO:0000313" key="10">
    <source>
        <dbReference type="Proteomes" id="UP000231203"/>
    </source>
</evidence>
<dbReference type="GO" id="GO:0000976">
    <property type="term" value="F:transcription cis-regulatory region binding"/>
    <property type="evidence" value="ECO:0007669"/>
    <property type="project" value="TreeGrafter"/>
</dbReference>
<dbReference type="InterPro" id="IPR036390">
    <property type="entry name" value="WH_DNA-bd_sf"/>
</dbReference>
<dbReference type="Gene3D" id="1.10.10.10">
    <property type="entry name" value="Winged helix-like DNA-binding domain superfamily/Winged helix DNA-binding domain"/>
    <property type="match status" value="1"/>
</dbReference>
<dbReference type="GO" id="GO:0003700">
    <property type="term" value="F:DNA-binding transcription factor activity"/>
    <property type="evidence" value="ECO:0007669"/>
    <property type="project" value="InterPro"/>
</dbReference>
<evidence type="ECO:0000256" key="4">
    <source>
        <dbReference type="ARBA" id="ARBA00023015"/>
    </source>
</evidence>
<evidence type="ECO:0000256" key="5">
    <source>
        <dbReference type="ARBA" id="ARBA00023125"/>
    </source>
</evidence>
<feature type="binding site" evidence="8">
    <location>
        <position position="106"/>
    </location>
    <ligand>
        <name>Fe cation</name>
        <dbReference type="ChEBI" id="CHEBI:24875"/>
    </ligand>
</feature>
<comment type="cofactor">
    <cofactor evidence="7">
        <name>Zn(2+)</name>
        <dbReference type="ChEBI" id="CHEBI:29105"/>
    </cofactor>
    <text evidence="7">Binds 1 zinc ion per subunit.</text>
</comment>
<dbReference type="Proteomes" id="UP000231203">
    <property type="component" value="Unassembled WGS sequence"/>
</dbReference>
<evidence type="ECO:0000256" key="7">
    <source>
        <dbReference type="PIRSR" id="PIRSR602481-1"/>
    </source>
</evidence>
<keyword evidence="4" id="KW-0805">Transcription regulation</keyword>
<dbReference type="Gene3D" id="3.30.1490.190">
    <property type="match status" value="1"/>
</dbReference>
<keyword evidence="6" id="KW-0804">Transcription</keyword>
<feature type="binding site" evidence="7">
    <location>
        <position position="134"/>
    </location>
    <ligand>
        <name>Zn(2+)</name>
        <dbReference type="ChEBI" id="CHEBI:29105"/>
    </ligand>
</feature>
<reference evidence="9 10" key="1">
    <citation type="submission" date="2017-10" db="EMBL/GenBank/DDBJ databases">
        <title>Novel microbial diversity and functional potential in the marine mammal oral microbiome.</title>
        <authorList>
            <person name="Dudek N.K."/>
            <person name="Sun C.L."/>
            <person name="Burstein D."/>
            <person name="Kantor R.S."/>
            <person name="Aliaga Goltsman D.S."/>
            <person name="Bik E.M."/>
            <person name="Thomas B.C."/>
            <person name="Banfield J.F."/>
            <person name="Relman D.A."/>
        </authorList>
    </citation>
    <scope>NUCLEOTIDE SEQUENCE [LARGE SCALE GENOMIC DNA]</scope>
    <source>
        <strain evidence="9">DOLJORAL78_47_202</strain>
    </source>
</reference>